<dbReference type="Pfam" id="PF19775">
    <property type="entry name" value="DUF6261"/>
    <property type="match status" value="1"/>
</dbReference>
<dbReference type="Proteomes" id="UP000023772">
    <property type="component" value="Chromosome"/>
</dbReference>
<dbReference type="EMBL" id="CP007451">
    <property type="protein sequence ID" value="AHW61588.1"/>
    <property type="molecule type" value="Genomic_DNA"/>
</dbReference>
<keyword evidence="3" id="KW-1185">Reference proteome</keyword>
<protein>
    <recommendedName>
        <fullName evidence="4">CHAD domain-containing protein</fullName>
    </recommendedName>
</protein>
<accession>A0ABM5QDG7</accession>
<evidence type="ECO:0008006" key="4">
    <source>
        <dbReference type="Google" id="ProtNLM"/>
    </source>
</evidence>
<sequence length="257" mass="29943">MLMKKINSIPLHRLSQSEHQAFMRFIQQQTARFSPEELQITAEHTKFLEALEALDRALSKNHGSARTKELLALDQKRRKTYSAIRGRLKNTLSSPFETEREAAKQLHYTLLKAGNIQQAEYTDKNVSLKFLCRNLLDEKHLPLCQQLGITHWIEALRDENDTFRKMEIERSTEYALRGTLSNANARKAIDKIYYNMVSRINASVVVELATPNTERFIDLCNKEIKQIKALKAWRRSMRAGKKRREAEKKLSSERLKD</sequence>
<dbReference type="InterPro" id="IPR046228">
    <property type="entry name" value="DUF6261"/>
</dbReference>
<name>A0ABM5QDG7_9BACT</name>
<gene>
    <name evidence="2" type="ORF">FH5T_04360</name>
</gene>
<reference evidence="2 3" key="1">
    <citation type="submission" date="2014-03" db="EMBL/GenBank/DDBJ databases">
        <title>Complete genome sequence of a deeply braunched marine Bacteroidia bacterium Draconibacterium orientale type strain FH5T.</title>
        <authorList>
            <person name="Li X."/>
            <person name="Wang X."/>
            <person name="Xie Z."/>
            <person name="Du Z."/>
            <person name="Chen G."/>
        </authorList>
    </citation>
    <scope>NUCLEOTIDE SEQUENCE [LARGE SCALE GENOMIC DNA]</scope>
    <source>
        <strain evidence="2 3">FH5</strain>
    </source>
</reference>
<proteinExistence type="predicted"/>
<feature type="compositionally biased region" description="Basic and acidic residues" evidence="1">
    <location>
        <begin position="244"/>
        <end position="257"/>
    </location>
</feature>
<organism evidence="2 3">
    <name type="scientific">Draconibacterium orientale</name>
    <dbReference type="NCBI Taxonomy" id="1168034"/>
    <lineage>
        <taxon>Bacteria</taxon>
        <taxon>Pseudomonadati</taxon>
        <taxon>Bacteroidota</taxon>
        <taxon>Bacteroidia</taxon>
        <taxon>Marinilabiliales</taxon>
        <taxon>Prolixibacteraceae</taxon>
        <taxon>Draconibacterium</taxon>
    </lineage>
</organism>
<evidence type="ECO:0000256" key="1">
    <source>
        <dbReference type="SAM" id="MobiDB-lite"/>
    </source>
</evidence>
<evidence type="ECO:0000313" key="3">
    <source>
        <dbReference type="Proteomes" id="UP000023772"/>
    </source>
</evidence>
<evidence type="ECO:0000313" key="2">
    <source>
        <dbReference type="EMBL" id="AHW61588.1"/>
    </source>
</evidence>
<feature type="region of interest" description="Disordered" evidence="1">
    <location>
        <begin position="238"/>
        <end position="257"/>
    </location>
</feature>